<comment type="caution">
    <text evidence="2">The sequence shown here is derived from an EMBL/GenBank/DDBJ whole genome shotgun (WGS) entry which is preliminary data.</text>
</comment>
<dbReference type="EMBL" id="JAADJG010000667">
    <property type="protein sequence ID" value="KAF4440043.1"/>
    <property type="molecule type" value="Genomic_DNA"/>
</dbReference>
<sequence>MPRWHHSSCDTPSVSIKDGLPHCQSCNQSPDLAKLVAEQDKASPPWAIPPDEKPGELRLHWPASVTFKSSNQTTVDGSSITKHEPRNVFSANSADTSMTSPIYEKRLSPTEFRILSISPAADERCPIHVMLRDYRLDDCPEYETVSYCWGGEDGDSKRYSPVYLGDYWDVLLQTKNCWSMLQYMRLQSHARLVWVDAICINQEDNLEKEIQVPLMGTIYWRCLRVIVYLGEDIVKAKEPSVTKGRSYPPRHDFTEFGDVIPGSLMTLQQLFKLKYFQRVWVIQELIRAPAAVIPAHGNLFMVRPPPHREPRRMQTSLNGPQYSWAQYACTGAISESLSLRMQQTWASQATDPRDKVHGLLGLGAYIEGFRPDYSISLRSTYIGTVLHLLVNDTTIELLIEGVGQLADSRSPSWLPDWNLHNIGRQLLFLSNAASNDYEKDIESHMTRFGHDGQILVNWSDMSSEKTGLSAQELWGFQKPSVDPSTLKLTLSLIHICEFKSGVAQVYRPDRNEPLCIFEIKVANCNLYIWAPNPGLSIEPGNNELFILKKSGGLALALFMERLAGNKEYRLLKCCFCFNLLLSKKPSSSYSSVKMDGDEWENKNYLLSEGSLLYGTVAKALGKINQDLGRTGWDQRWSWEYHGMTQSPVFQNPPDPTGVPFGVFQVVYQMVCDPDSSFLTPFVDFVLHHWPRCSARAKEGLVCMELNPNNFKVALEALGGPSYYALEIEVYAPLGNDPSNSWGWQSGKLHAGNRTNGHLARASIRSFEELFVSQVSQNVDVMDMNMKMRVRARHLRAYLERSDYYDIASKKLTCDRILRNGESILGSEGPWNTSDSFCYFDWPESFYKDGQQPGRVRQVTIV</sequence>
<dbReference type="Proteomes" id="UP000605986">
    <property type="component" value="Unassembled WGS sequence"/>
</dbReference>
<dbReference type="Pfam" id="PF06985">
    <property type="entry name" value="HET"/>
    <property type="match status" value="1"/>
</dbReference>
<keyword evidence="3" id="KW-1185">Reference proteome</keyword>
<dbReference type="OrthoDB" id="2157530at2759"/>
<accession>A0A8H4NP42</accession>
<evidence type="ECO:0000259" key="1">
    <source>
        <dbReference type="Pfam" id="PF06985"/>
    </source>
</evidence>
<organism evidence="2 3">
    <name type="scientific">Fusarium austroafricanum</name>
    <dbReference type="NCBI Taxonomy" id="2364996"/>
    <lineage>
        <taxon>Eukaryota</taxon>
        <taxon>Fungi</taxon>
        <taxon>Dikarya</taxon>
        <taxon>Ascomycota</taxon>
        <taxon>Pezizomycotina</taxon>
        <taxon>Sordariomycetes</taxon>
        <taxon>Hypocreomycetidae</taxon>
        <taxon>Hypocreales</taxon>
        <taxon>Nectriaceae</taxon>
        <taxon>Fusarium</taxon>
        <taxon>Fusarium concolor species complex</taxon>
    </lineage>
</organism>
<gene>
    <name evidence="2" type="ORF">F53441_12402</name>
</gene>
<dbReference type="PANTHER" id="PTHR24148:SF73">
    <property type="entry name" value="HET DOMAIN PROTEIN (AFU_ORTHOLOGUE AFUA_8G01020)"/>
    <property type="match status" value="1"/>
</dbReference>
<dbReference type="InterPro" id="IPR010730">
    <property type="entry name" value="HET"/>
</dbReference>
<dbReference type="AlphaFoldDB" id="A0A8H4NP42"/>
<name>A0A8H4NP42_9HYPO</name>
<evidence type="ECO:0000313" key="3">
    <source>
        <dbReference type="Proteomes" id="UP000605986"/>
    </source>
</evidence>
<protein>
    <submittedName>
        <fullName evidence="2">HET-domain-containing protein</fullName>
    </submittedName>
</protein>
<reference evidence="2" key="1">
    <citation type="submission" date="2020-01" db="EMBL/GenBank/DDBJ databases">
        <title>Identification and distribution of gene clusters putatively required for synthesis of sphingolipid metabolism inhibitors in phylogenetically diverse species of the filamentous fungus Fusarium.</title>
        <authorList>
            <person name="Kim H.-S."/>
            <person name="Busman M."/>
            <person name="Brown D.W."/>
            <person name="Divon H."/>
            <person name="Uhlig S."/>
            <person name="Proctor R.H."/>
        </authorList>
    </citation>
    <scope>NUCLEOTIDE SEQUENCE</scope>
    <source>
        <strain evidence="2">NRRL 53441</strain>
    </source>
</reference>
<dbReference type="PANTHER" id="PTHR24148">
    <property type="entry name" value="ANKYRIN REPEAT DOMAIN-CONTAINING PROTEIN 39 HOMOLOG-RELATED"/>
    <property type="match status" value="1"/>
</dbReference>
<proteinExistence type="predicted"/>
<evidence type="ECO:0000313" key="2">
    <source>
        <dbReference type="EMBL" id="KAF4440043.1"/>
    </source>
</evidence>
<dbReference type="InterPro" id="IPR052895">
    <property type="entry name" value="HetReg/Transcr_Mod"/>
</dbReference>
<feature type="domain" description="Heterokaryon incompatibility" evidence="1">
    <location>
        <begin position="142"/>
        <end position="284"/>
    </location>
</feature>